<proteinExistence type="predicted"/>
<reference evidence="2" key="1">
    <citation type="submission" date="2024-07" db="EMBL/GenBank/DDBJ databases">
        <title>Two chromosome-level genome assemblies of Korean endemic species Abeliophyllum distichum and Forsythia ovata (Oleaceae).</title>
        <authorList>
            <person name="Jang H."/>
        </authorList>
    </citation>
    <scope>NUCLEOTIDE SEQUENCE [LARGE SCALE GENOMIC DNA]</scope>
</reference>
<evidence type="ECO:0000313" key="1">
    <source>
        <dbReference type="EMBL" id="KAL2485778.1"/>
    </source>
</evidence>
<dbReference type="EMBL" id="JBFOLK010000009">
    <property type="protein sequence ID" value="KAL2485778.1"/>
    <property type="molecule type" value="Genomic_DNA"/>
</dbReference>
<accession>A0ABD1RBI7</accession>
<sequence length="180" mass="19377">MEHSFAQVPLPLRLGHLAACSSHGAQLRSRASPTGIRPPCSRLLSWSTASLNGLSHWDSATLQLAAPMEYSFAQGLLSLELFHLAAGSSHGAQLRSRASPTGRPPCNLLLPRSIDSLKGLSHWDSSTLQQAPPMEHNFTQVPLLLGLGQWQLAPTMKHSFDQVHLPLGLCHLAACSFHGA</sequence>
<dbReference type="Proteomes" id="UP001604336">
    <property type="component" value="Unassembled WGS sequence"/>
</dbReference>
<keyword evidence="2" id="KW-1185">Reference proteome</keyword>
<name>A0ABD1RBI7_9LAMI</name>
<evidence type="ECO:0000313" key="2">
    <source>
        <dbReference type="Proteomes" id="UP001604336"/>
    </source>
</evidence>
<gene>
    <name evidence="1" type="ORF">Adt_30534</name>
</gene>
<comment type="caution">
    <text evidence="1">The sequence shown here is derived from an EMBL/GenBank/DDBJ whole genome shotgun (WGS) entry which is preliminary data.</text>
</comment>
<organism evidence="1 2">
    <name type="scientific">Abeliophyllum distichum</name>
    <dbReference type="NCBI Taxonomy" id="126358"/>
    <lineage>
        <taxon>Eukaryota</taxon>
        <taxon>Viridiplantae</taxon>
        <taxon>Streptophyta</taxon>
        <taxon>Embryophyta</taxon>
        <taxon>Tracheophyta</taxon>
        <taxon>Spermatophyta</taxon>
        <taxon>Magnoliopsida</taxon>
        <taxon>eudicotyledons</taxon>
        <taxon>Gunneridae</taxon>
        <taxon>Pentapetalae</taxon>
        <taxon>asterids</taxon>
        <taxon>lamiids</taxon>
        <taxon>Lamiales</taxon>
        <taxon>Oleaceae</taxon>
        <taxon>Forsythieae</taxon>
        <taxon>Abeliophyllum</taxon>
    </lineage>
</organism>
<protein>
    <submittedName>
        <fullName evidence="1">Uncharacterized protein</fullName>
    </submittedName>
</protein>
<dbReference type="AlphaFoldDB" id="A0ABD1RBI7"/>